<reference evidence="1" key="1">
    <citation type="submission" date="2020-11" db="EMBL/GenBank/DDBJ databases">
        <authorList>
            <person name="Whitehead M."/>
        </authorList>
    </citation>
    <scope>NUCLEOTIDE SEQUENCE</scope>
    <source>
        <strain evidence="1">EGII</strain>
    </source>
</reference>
<evidence type="ECO:0000313" key="2">
    <source>
        <dbReference type="Proteomes" id="UP000606786"/>
    </source>
</evidence>
<accession>A0A811VIS6</accession>
<dbReference type="Proteomes" id="UP000606786">
    <property type="component" value="Unassembled WGS sequence"/>
</dbReference>
<dbReference type="AlphaFoldDB" id="A0A811VIS6"/>
<gene>
    <name evidence="1" type="ORF">CCAP1982_LOCUS23096</name>
</gene>
<evidence type="ECO:0000313" key="1">
    <source>
        <dbReference type="EMBL" id="CAD7015147.1"/>
    </source>
</evidence>
<proteinExistence type="predicted"/>
<dbReference type="EMBL" id="CAJHJT010000056">
    <property type="protein sequence ID" value="CAD7015147.1"/>
    <property type="molecule type" value="Genomic_DNA"/>
</dbReference>
<comment type="caution">
    <text evidence="1">The sequence shown here is derived from an EMBL/GenBank/DDBJ whole genome shotgun (WGS) entry which is preliminary data.</text>
</comment>
<organism evidence="1 2">
    <name type="scientific">Ceratitis capitata</name>
    <name type="common">Mediterranean fruit fly</name>
    <name type="synonym">Tephritis capitata</name>
    <dbReference type="NCBI Taxonomy" id="7213"/>
    <lineage>
        <taxon>Eukaryota</taxon>
        <taxon>Metazoa</taxon>
        <taxon>Ecdysozoa</taxon>
        <taxon>Arthropoda</taxon>
        <taxon>Hexapoda</taxon>
        <taxon>Insecta</taxon>
        <taxon>Pterygota</taxon>
        <taxon>Neoptera</taxon>
        <taxon>Endopterygota</taxon>
        <taxon>Diptera</taxon>
        <taxon>Brachycera</taxon>
        <taxon>Muscomorpha</taxon>
        <taxon>Tephritoidea</taxon>
        <taxon>Tephritidae</taxon>
        <taxon>Ceratitis</taxon>
        <taxon>Ceratitis</taxon>
    </lineage>
</organism>
<sequence>MENTHAHKYRTTTYIYDTTTIKVPYRTSYGARRMRVKLSGSNTRYSTSMRPNTLPLRLHKQRFHASTLVARVCLYVMRLVPWAHLCP</sequence>
<name>A0A811VIS6_CERCA</name>
<protein>
    <submittedName>
        <fullName evidence="1">(Mediterranean fruit fly) hypothetical protein</fullName>
    </submittedName>
</protein>
<keyword evidence="2" id="KW-1185">Reference proteome</keyword>